<evidence type="ECO:0000256" key="3">
    <source>
        <dbReference type="ARBA" id="ARBA00022475"/>
    </source>
</evidence>
<comment type="caution">
    <text evidence="11">The sequence shown here is derived from an EMBL/GenBank/DDBJ whole genome shotgun (WGS) entry which is preliminary data.</text>
</comment>
<dbReference type="SUPFAM" id="SSF103088">
    <property type="entry name" value="OmpA-like"/>
    <property type="match status" value="1"/>
</dbReference>
<keyword evidence="11" id="KW-0966">Cell projection</keyword>
<evidence type="ECO:0000256" key="1">
    <source>
        <dbReference type="ARBA" id="ARBA00004162"/>
    </source>
</evidence>
<evidence type="ECO:0000313" key="11">
    <source>
        <dbReference type="EMBL" id="TLX20814.1"/>
    </source>
</evidence>
<gene>
    <name evidence="11" type="primary">motB</name>
    <name evidence="11" type="ORF">E5S66_12555</name>
</gene>
<evidence type="ECO:0000259" key="10">
    <source>
        <dbReference type="PROSITE" id="PS51123"/>
    </source>
</evidence>
<evidence type="ECO:0000256" key="9">
    <source>
        <dbReference type="SAM" id="Phobius"/>
    </source>
</evidence>
<dbReference type="InterPro" id="IPR006665">
    <property type="entry name" value="OmpA-like"/>
</dbReference>
<organism evidence="11 12">
    <name type="scientific">Thermomonas fusca</name>
    <dbReference type="NCBI Taxonomy" id="215690"/>
    <lineage>
        <taxon>Bacteria</taxon>
        <taxon>Pseudomonadati</taxon>
        <taxon>Pseudomonadota</taxon>
        <taxon>Gammaproteobacteria</taxon>
        <taxon>Lysobacterales</taxon>
        <taxon>Lysobacteraceae</taxon>
        <taxon>Thermomonas</taxon>
    </lineage>
</organism>
<name>A0A5R9PB92_9GAMM</name>
<dbReference type="InterPro" id="IPR050330">
    <property type="entry name" value="Bact_OuterMem_StrucFunc"/>
</dbReference>
<evidence type="ECO:0000256" key="6">
    <source>
        <dbReference type="ARBA" id="ARBA00023136"/>
    </source>
</evidence>
<evidence type="ECO:0000256" key="2">
    <source>
        <dbReference type="ARBA" id="ARBA00008914"/>
    </source>
</evidence>
<evidence type="ECO:0000313" key="12">
    <source>
        <dbReference type="Proteomes" id="UP000308508"/>
    </source>
</evidence>
<keyword evidence="11" id="KW-0969">Cilium</keyword>
<keyword evidence="4 9" id="KW-0812">Transmembrane</keyword>
<dbReference type="InterPro" id="IPR025713">
    <property type="entry name" value="MotB-like_N_dom"/>
</dbReference>
<dbReference type="Pfam" id="PF13677">
    <property type="entry name" value="MotB_plug"/>
    <property type="match status" value="1"/>
</dbReference>
<dbReference type="Gene3D" id="3.30.1330.60">
    <property type="entry name" value="OmpA-like domain"/>
    <property type="match status" value="1"/>
</dbReference>
<evidence type="ECO:0000256" key="8">
    <source>
        <dbReference type="SAM" id="MobiDB-lite"/>
    </source>
</evidence>
<dbReference type="PANTHER" id="PTHR30329">
    <property type="entry name" value="STATOR ELEMENT OF FLAGELLAR MOTOR COMPLEX"/>
    <property type="match status" value="1"/>
</dbReference>
<dbReference type="AlphaFoldDB" id="A0A5R9PB92"/>
<feature type="domain" description="OmpA-like" evidence="10">
    <location>
        <begin position="162"/>
        <end position="281"/>
    </location>
</feature>
<reference evidence="11 12" key="1">
    <citation type="submission" date="2019-04" db="EMBL/GenBank/DDBJ databases">
        <authorList>
            <person name="Grouzdev D.S."/>
            <person name="Nazina T.N."/>
        </authorList>
    </citation>
    <scope>NUCLEOTIDE SEQUENCE [LARGE SCALE GENOMIC DNA]</scope>
    <source>
        <strain evidence="11 12">SHC 3-19</strain>
    </source>
</reference>
<comment type="similarity">
    <text evidence="2">Belongs to the MotB family.</text>
</comment>
<keyword evidence="5 9" id="KW-1133">Transmembrane helix</keyword>
<comment type="subcellular location">
    <subcellularLocation>
        <location evidence="1">Cell membrane</location>
        <topology evidence="1">Single-pass membrane protein</topology>
    </subcellularLocation>
</comment>
<dbReference type="GO" id="GO:0005886">
    <property type="term" value="C:plasma membrane"/>
    <property type="evidence" value="ECO:0007669"/>
    <property type="project" value="UniProtKB-SubCell"/>
</dbReference>
<dbReference type="PROSITE" id="PS51123">
    <property type="entry name" value="OMPA_2"/>
    <property type="match status" value="1"/>
</dbReference>
<evidence type="ECO:0000256" key="4">
    <source>
        <dbReference type="ARBA" id="ARBA00022692"/>
    </source>
</evidence>
<feature type="region of interest" description="Disordered" evidence="8">
    <location>
        <begin position="294"/>
        <end position="313"/>
    </location>
</feature>
<feature type="region of interest" description="Disordered" evidence="8">
    <location>
        <begin position="74"/>
        <end position="124"/>
    </location>
</feature>
<keyword evidence="12" id="KW-1185">Reference proteome</keyword>
<proteinExistence type="inferred from homology"/>
<keyword evidence="11" id="KW-0282">Flagellum</keyword>
<dbReference type="STRING" id="1123377.GCA_000423885_01023"/>
<dbReference type="InterPro" id="IPR036737">
    <property type="entry name" value="OmpA-like_sf"/>
</dbReference>
<feature type="compositionally biased region" description="Low complexity" evidence="8">
    <location>
        <begin position="298"/>
        <end position="313"/>
    </location>
</feature>
<keyword evidence="3" id="KW-1003">Cell membrane</keyword>
<accession>A0A5R9PB92</accession>
<dbReference type="Pfam" id="PF00691">
    <property type="entry name" value="OmpA"/>
    <property type="match status" value="1"/>
</dbReference>
<dbReference type="PANTHER" id="PTHR30329:SF21">
    <property type="entry name" value="LIPOPROTEIN YIAD-RELATED"/>
    <property type="match status" value="1"/>
</dbReference>
<sequence>MAGKDEKPTVIVRRIKKVQRGGGHGGSWKVAYADFVTAMMAFFLVMWLVGALTTKQREAVSDYFKNPSPIAGASPAPAPGMSGPGGASNSMIKLGGTMDLPKGPGDEFTRNPADQPSDAQQRKLEQQRLETLKKELEEAISKSQALEPFKDQLLLDLTPEGLRIQIVDKQNRPMFDLGSAQLMPYTSEILHEIAGFVNRVPNRISLAGHTDTANYATRIGYSNWELSADRANAARRALLEGGMAAAKVVRVVGFGPAVPFDAINPLNPINRRISIVVMTKAAEDAALNRNQAMPVPPAQASTATQATAAKPGG</sequence>
<evidence type="ECO:0000256" key="5">
    <source>
        <dbReference type="ARBA" id="ARBA00022989"/>
    </source>
</evidence>
<dbReference type="EMBL" id="SROY01000007">
    <property type="protein sequence ID" value="TLX20814.1"/>
    <property type="molecule type" value="Genomic_DNA"/>
</dbReference>
<protein>
    <submittedName>
        <fullName evidence="11">Flagellar motor protein MotB</fullName>
    </submittedName>
</protein>
<feature type="transmembrane region" description="Helical" evidence="9">
    <location>
        <begin position="30"/>
        <end position="49"/>
    </location>
</feature>
<keyword evidence="6 7" id="KW-0472">Membrane</keyword>
<dbReference type="Proteomes" id="UP000308508">
    <property type="component" value="Unassembled WGS sequence"/>
</dbReference>
<dbReference type="NCBIfam" id="NF006548">
    <property type="entry name" value="PRK09041.1"/>
    <property type="match status" value="1"/>
</dbReference>
<evidence type="ECO:0000256" key="7">
    <source>
        <dbReference type="PROSITE-ProRule" id="PRU00473"/>
    </source>
</evidence>